<dbReference type="PRINTS" id="PR00455">
    <property type="entry name" value="HTHTETR"/>
</dbReference>
<reference evidence="7 8" key="1">
    <citation type="submission" date="2019-03" db="EMBL/GenBank/DDBJ databases">
        <title>Draft genome sequences of novel Actinobacteria.</title>
        <authorList>
            <person name="Sahin N."/>
            <person name="Ay H."/>
            <person name="Saygin H."/>
        </authorList>
    </citation>
    <scope>NUCLEOTIDE SEQUENCE [LARGE SCALE GENOMIC DNA]</scope>
    <source>
        <strain evidence="7 8">16K309</strain>
    </source>
</reference>
<dbReference type="PROSITE" id="PS50977">
    <property type="entry name" value="HTH_TETR_2"/>
    <property type="match status" value="1"/>
</dbReference>
<dbReference type="GO" id="GO:0000976">
    <property type="term" value="F:transcription cis-regulatory region binding"/>
    <property type="evidence" value="ECO:0007669"/>
    <property type="project" value="TreeGrafter"/>
</dbReference>
<dbReference type="SUPFAM" id="SSF48498">
    <property type="entry name" value="Tetracyclin repressor-like, C-terminal domain"/>
    <property type="match status" value="1"/>
</dbReference>
<dbReference type="RefSeq" id="WP_132674377.1">
    <property type="nucleotide sequence ID" value="NZ_SMKS01000017.1"/>
</dbReference>
<proteinExistence type="predicted"/>
<dbReference type="InterPro" id="IPR001647">
    <property type="entry name" value="HTH_TetR"/>
</dbReference>
<keyword evidence="2 4" id="KW-0238">DNA-binding</keyword>
<protein>
    <submittedName>
        <fullName evidence="7">TetR/AcrR family transcriptional regulator</fullName>
    </submittedName>
</protein>
<evidence type="ECO:0000256" key="5">
    <source>
        <dbReference type="SAM" id="MobiDB-lite"/>
    </source>
</evidence>
<dbReference type="SUPFAM" id="SSF46689">
    <property type="entry name" value="Homeodomain-like"/>
    <property type="match status" value="1"/>
</dbReference>
<dbReference type="InterPro" id="IPR050109">
    <property type="entry name" value="HTH-type_TetR-like_transc_reg"/>
</dbReference>
<dbReference type="AlphaFoldDB" id="A0A4R4VKW7"/>
<feature type="compositionally biased region" description="Basic and acidic residues" evidence="5">
    <location>
        <begin position="211"/>
        <end position="225"/>
    </location>
</feature>
<dbReference type="PANTHER" id="PTHR30055">
    <property type="entry name" value="HTH-TYPE TRANSCRIPTIONAL REGULATOR RUTR"/>
    <property type="match status" value="1"/>
</dbReference>
<evidence type="ECO:0000256" key="2">
    <source>
        <dbReference type="ARBA" id="ARBA00023125"/>
    </source>
</evidence>
<evidence type="ECO:0000313" key="7">
    <source>
        <dbReference type="EMBL" id="TDD06379.1"/>
    </source>
</evidence>
<dbReference type="PANTHER" id="PTHR30055:SF234">
    <property type="entry name" value="HTH-TYPE TRANSCRIPTIONAL REGULATOR BETI"/>
    <property type="match status" value="1"/>
</dbReference>
<feature type="region of interest" description="Disordered" evidence="5">
    <location>
        <begin position="210"/>
        <end position="240"/>
    </location>
</feature>
<dbReference type="Pfam" id="PF00440">
    <property type="entry name" value="TetR_N"/>
    <property type="match status" value="1"/>
</dbReference>
<dbReference type="InterPro" id="IPR036271">
    <property type="entry name" value="Tet_transcr_reg_TetR-rel_C_sf"/>
</dbReference>
<dbReference type="OrthoDB" id="9779746at2"/>
<name>A0A4R4VKW7_9PSEU</name>
<dbReference type="GO" id="GO:0003700">
    <property type="term" value="F:DNA-binding transcription factor activity"/>
    <property type="evidence" value="ECO:0007669"/>
    <property type="project" value="TreeGrafter"/>
</dbReference>
<organism evidence="7 8">
    <name type="scientific">Saccharopolyspora terrae</name>
    <dbReference type="NCBI Taxonomy" id="2530384"/>
    <lineage>
        <taxon>Bacteria</taxon>
        <taxon>Bacillati</taxon>
        <taxon>Actinomycetota</taxon>
        <taxon>Actinomycetes</taxon>
        <taxon>Pseudonocardiales</taxon>
        <taxon>Pseudonocardiaceae</taxon>
        <taxon>Saccharopolyspora</taxon>
    </lineage>
</organism>
<keyword evidence="8" id="KW-1185">Reference proteome</keyword>
<evidence type="ECO:0000313" key="8">
    <source>
        <dbReference type="Proteomes" id="UP000295674"/>
    </source>
</evidence>
<evidence type="ECO:0000256" key="4">
    <source>
        <dbReference type="PROSITE-ProRule" id="PRU00335"/>
    </source>
</evidence>
<keyword evidence="1" id="KW-0805">Transcription regulation</keyword>
<dbReference type="EMBL" id="SMKS01000017">
    <property type="protein sequence ID" value="TDD06379.1"/>
    <property type="molecule type" value="Genomic_DNA"/>
</dbReference>
<dbReference type="Proteomes" id="UP000295674">
    <property type="component" value="Unassembled WGS sequence"/>
</dbReference>
<evidence type="ECO:0000256" key="3">
    <source>
        <dbReference type="ARBA" id="ARBA00023163"/>
    </source>
</evidence>
<gene>
    <name evidence="7" type="ORF">E1181_12845</name>
</gene>
<dbReference type="InterPro" id="IPR009057">
    <property type="entry name" value="Homeodomain-like_sf"/>
</dbReference>
<feature type="DNA-binding region" description="H-T-H motif" evidence="4">
    <location>
        <begin position="39"/>
        <end position="58"/>
    </location>
</feature>
<evidence type="ECO:0000256" key="1">
    <source>
        <dbReference type="ARBA" id="ARBA00023015"/>
    </source>
</evidence>
<sequence length="240" mass="26329">MTRTPTASTGHRARPGSRREDIAAAAIELFLDRGVAATRVEDILAAAGVSVGSFYHHFRDKLSLAATVYLEHLQRFQGDLLAELDRHARTEDAVRGLVLAYLRWAGADPRAMGYLHQCREPNVAEISEGEEARLKKSFYGRLAGWLDERAATGELRALPHEHSLALWLGPAEQLIRAAIDPSEHFTAPAPDALAAHLAHAEQVLADAAWEALRRPTPGDDADQARQQRSAARQQPRTDSA</sequence>
<comment type="caution">
    <text evidence="7">The sequence shown here is derived from an EMBL/GenBank/DDBJ whole genome shotgun (WGS) entry which is preliminary data.</text>
</comment>
<dbReference type="Gene3D" id="1.10.357.10">
    <property type="entry name" value="Tetracycline Repressor, domain 2"/>
    <property type="match status" value="1"/>
</dbReference>
<accession>A0A4R4VKW7</accession>
<evidence type="ECO:0000259" key="6">
    <source>
        <dbReference type="PROSITE" id="PS50977"/>
    </source>
</evidence>
<feature type="domain" description="HTH tetR-type" evidence="6">
    <location>
        <begin position="16"/>
        <end position="76"/>
    </location>
</feature>
<keyword evidence="3" id="KW-0804">Transcription</keyword>